<dbReference type="SUPFAM" id="SSF54637">
    <property type="entry name" value="Thioesterase/thiol ester dehydrase-isomerase"/>
    <property type="match status" value="2"/>
</dbReference>
<dbReference type="InterPro" id="IPR042171">
    <property type="entry name" value="Acyl-CoA_hotdog"/>
</dbReference>
<dbReference type="PANTHER" id="PTHR38110:SF1">
    <property type="entry name" value="THIOESTERASE DOMAIN-CONTAINING PROTEIN"/>
    <property type="match status" value="1"/>
</dbReference>
<reference evidence="5" key="3">
    <citation type="submission" date="2025-04" db="UniProtKB">
        <authorList>
            <consortium name="RefSeq"/>
        </authorList>
    </citation>
    <scope>IDENTIFICATION</scope>
    <source>
        <strain evidence="5">CBS 781.70</strain>
    </source>
</reference>
<sequence>MVELALSSFAEGIAVTPIGSHEYEANLSEDWCIGSVPHGGYVTSVILAAVSKHFATTLAKQNQPHSITLHLEFMKRTQAGPATVVVKDAKLGRQTTTIHVTLSQGGKEEIVGYITQSNIHKEDGPSFETGWAMTPDVAPKPASLQALRDGHEDPVWAEQATMPFIEFRKAAHQARFFFPKTRVLRNVTDQWICFRNGEKFTQDSLGYVCDMFPQMVETLRAKNDPYGLKEKAAQEQSGEKPIAKFWYPTVLLNLDVKKALPEEGVDWLFCRIHSKQVKNGRMDLDILILDEQGDLVALSHHVALILDVSRNLVRQTPSATSAKM</sequence>
<dbReference type="RefSeq" id="XP_033537512.1">
    <property type="nucleotide sequence ID" value="XM_033676018.1"/>
</dbReference>
<dbReference type="InterPro" id="IPR029069">
    <property type="entry name" value="HotDog_dom_sf"/>
</dbReference>
<dbReference type="AlphaFoldDB" id="A0A6G1GDA8"/>
<reference evidence="3 5" key="1">
    <citation type="submission" date="2020-01" db="EMBL/GenBank/DDBJ databases">
        <authorList>
            <consortium name="DOE Joint Genome Institute"/>
            <person name="Haridas S."/>
            <person name="Albert R."/>
            <person name="Binder M."/>
            <person name="Bloem J."/>
            <person name="Labutti K."/>
            <person name="Salamov A."/>
            <person name="Andreopoulos B."/>
            <person name="Baker S.E."/>
            <person name="Barry K."/>
            <person name="Bills G."/>
            <person name="Bluhm B.H."/>
            <person name="Cannon C."/>
            <person name="Castanera R."/>
            <person name="Culley D.E."/>
            <person name="Daum C."/>
            <person name="Ezra D."/>
            <person name="Gonzalez J.B."/>
            <person name="Henrissat B."/>
            <person name="Kuo A."/>
            <person name="Liang C."/>
            <person name="Lipzen A."/>
            <person name="Lutzoni F."/>
            <person name="Magnuson J."/>
            <person name="Mondo S."/>
            <person name="Nolan M."/>
            <person name="Ohm R."/>
            <person name="Pangilinan J."/>
            <person name="Park H.-J."/>
            <person name="Ramirez L."/>
            <person name="Alfaro M."/>
            <person name="Sun H."/>
            <person name="Tritt A."/>
            <person name="Yoshinaga Y."/>
            <person name="Zwiers L.-H."/>
            <person name="Turgeon B.G."/>
            <person name="Goodwin S.B."/>
            <person name="Spatafora J.W."/>
            <person name="Crous P.W."/>
            <person name="Grigoriev I.V."/>
        </authorList>
    </citation>
    <scope>NUCLEOTIDE SEQUENCE</scope>
    <source>
        <strain evidence="3 5">CBS 781.70</strain>
    </source>
</reference>
<gene>
    <name evidence="3 5" type="ORF">P152DRAFT_390013</name>
</gene>
<dbReference type="Gene3D" id="2.40.160.210">
    <property type="entry name" value="Acyl-CoA thioesterase, double hotdog domain"/>
    <property type="match status" value="1"/>
</dbReference>
<dbReference type="Pfam" id="PF13622">
    <property type="entry name" value="4HBT_3"/>
    <property type="match status" value="1"/>
</dbReference>
<reference evidence="5" key="2">
    <citation type="submission" date="2020-04" db="EMBL/GenBank/DDBJ databases">
        <authorList>
            <consortium name="NCBI Genome Project"/>
        </authorList>
    </citation>
    <scope>NUCLEOTIDE SEQUENCE</scope>
    <source>
        <strain evidence="5">CBS 781.70</strain>
    </source>
</reference>
<protein>
    <recommendedName>
        <fullName evidence="6">Thioesterase family protein</fullName>
    </recommendedName>
</protein>
<dbReference type="InterPro" id="IPR049449">
    <property type="entry name" value="TesB_ACOT8-like_N"/>
</dbReference>
<dbReference type="EMBL" id="ML975151">
    <property type="protein sequence ID" value="KAF1815881.1"/>
    <property type="molecule type" value="Genomic_DNA"/>
</dbReference>
<evidence type="ECO:0008006" key="6">
    <source>
        <dbReference type="Google" id="ProtNLM"/>
    </source>
</evidence>
<proteinExistence type="predicted"/>
<evidence type="ECO:0000259" key="2">
    <source>
        <dbReference type="Pfam" id="PF20789"/>
    </source>
</evidence>
<feature type="domain" description="Acyl-CoA thioesterase-like N-terminal HotDog" evidence="1">
    <location>
        <begin position="28"/>
        <end position="116"/>
    </location>
</feature>
<dbReference type="OrthoDB" id="2532955at2759"/>
<dbReference type="InterPro" id="IPR049450">
    <property type="entry name" value="ACOT8-like_C"/>
</dbReference>
<evidence type="ECO:0000313" key="4">
    <source>
        <dbReference type="Proteomes" id="UP000504638"/>
    </source>
</evidence>
<evidence type="ECO:0000259" key="1">
    <source>
        <dbReference type="Pfam" id="PF13622"/>
    </source>
</evidence>
<dbReference type="Pfam" id="PF20789">
    <property type="entry name" value="4HBT_3C"/>
    <property type="match status" value="1"/>
</dbReference>
<accession>A0A6G1GDA8</accession>
<evidence type="ECO:0000313" key="5">
    <source>
        <dbReference type="RefSeq" id="XP_033537512.1"/>
    </source>
</evidence>
<evidence type="ECO:0000313" key="3">
    <source>
        <dbReference type="EMBL" id="KAF1815881.1"/>
    </source>
</evidence>
<dbReference type="GeneID" id="54416588"/>
<name>A0A6G1GDA8_9PEZI</name>
<dbReference type="InterPro" id="IPR052389">
    <property type="entry name" value="Sec_Metab_Biosynth-Assoc"/>
</dbReference>
<dbReference type="PANTHER" id="PTHR38110">
    <property type="entry name" value="CHROMOSOME 23, WHOLE GENOME SHOTGUN SEQUENCE"/>
    <property type="match status" value="1"/>
</dbReference>
<organism evidence="3">
    <name type="scientific">Eremomyces bilateralis CBS 781.70</name>
    <dbReference type="NCBI Taxonomy" id="1392243"/>
    <lineage>
        <taxon>Eukaryota</taxon>
        <taxon>Fungi</taxon>
        <taxon>Dikarya</taxon>
        <taxon>Ascomycota</taxon>
        <taxon>Pezizomycotina</taxon>
        <taxon>Dothideomycetes</taxon>
        <taxon>Dothideomycetes incertae sedis</taxon>
        <taxon>Eremomycetales</taxon>
        <taxon>Eremomycetaceae</taxon>
        <taxon>Eremomyces</taxon>
    </lineage>
</organism>
<keyword evidence="4" id="KW-1185">Reference proteome</keyword>
<feature type="domain" description="Acyl-CoA thioesterase-like C-terminal" evidence="2">
    <location>
        <begin position="162"/>
        <end position="305"/>
    </location>
</feature>
<dbReference type="Proteomes" id="UP000504638">
    <property type="component" value="Unplaced"/>
</dbReference>